<feature type="domain" description="Ubiquitin-like" evidence="1">
    <location>
        <begin position="85"/>
        <end position="141"/>
    </location>
</feature>
<name>A0A9Q8LE24_PASFU</name>
<protein>
    <recommendedName>
        <fullName evidence="1">Ubiquitin-like domain-containing protein</fullName>
    </recommendedName>
</protein>
<keyword evidence="3" id="KW-1185">Reference proteome</keyword>
<accession>A0A9Q8LE24</accession>
<reference evidence="2" key="1">
    <citation type="submission" date="2021-12" db="EMBL/GenBank/DDBJ databases">
        <authorList>
            <person name="Zaccaron A."/>
            <person name="Stergiopoulos I."/>
        </authorList>
    </citation>
    <scope>NUCLEOTIDE SEQUENCE</scope>
    <source>
        <strain evidence="2">Race5_Kim</strain>
    </source>
</reference>
<dbReference type="OrthoDB" id="1043111at2759"/>
<dbReference type="RefSeq" id="XP_047760197.1">
    <property type="nucleotide sequence ID" value="XM_047904069.1"/>
</dbReference>
<dbReference type="Proteomes" id="UP000756132">
    <property type="component" value="Chromosome 4"/>
</dbReference>
<dbReference type="Pfam" id="PF00240">
    <property type="entry name" value="ubiquitin"/>
    <property type="match status" value="1"/>
</dbReference>
<evidence type="ECO:0000259" key="1">
    <source>
        <dbReference type="PROSITE" id="PS50053"/>
    </source>
</evidence>
<dbReference type="PROSITE" id="PS50053">
    <property type="entry name" value="UBIQUITIN_2"/>
    <property type="match status" value="1"/>
</dbReference>
<gene>
    <name evidence="2" type="ORF">CLAFUR5_04921</name>
</gene>
<evidence type="ECO:0000313" key="2">
    <source>
        <dbReference type="EMBL" id="UJO15831.1"/>
    </source>
</evidence>
<dbReference type="GeneID" id="71984799"/>
<dbReference type="KEGG" id="ffu:CLAFUR5_04921"/>
<dbReference type="InterPro" id="IPR000626">
    <property type="entry name" value="Ubiquitin-like_dom"/>
</dbReference>
<proteinExistence type="predicted"/>
<dbReference type="InterPro" id="IPR029071">
    <property type="entry name" value="Ubiquitin-like_domsf"/>
</dbReference>
<dbReference type="Gene3D" id="3.10.20.90">
    <property type="entry name" value="Phosphatidylinositol 3-kinase Catalytic Subunit, Chain A, domain 1"/>
    <property type="match status" value="1"/>
</dbReference>
<sequence>MSGNKHNTMAVNIPLAAAVPLDVIAGIKNDQTLPEIVLDAVFGSMRDEIIEAIRAIPYDIAPVRDASSTATPESKSPPGCGWINIKVQLLIDGSDLDRTAIPSVSQRLIFAGKQMSEEKWLEECGVQEGSVVYQVLALRGT</sequence>
<dbReference type="EMBL" id="CP090166">
    <property type="protein sequence ID" value="UJO15831.1"/>
    <property type="molecule type" value="Genomic_DNA"/>
</dbReference>
<organism evidence="2 3">
    <name type="scientific">Passalora fulva</name>
    <name type="common">Tomato leaf mold</name>
    <name type="synonym">Cladosporium fulvum</name>
    <dbReference type="NCBI Taxonomy" id="5499"/>
    <lineage>
        <taxon>Eukaryota</taxon>
        <taxon>Fungi</taxon>
        <taxon>Dikarya</taxon>
        <taxon>Ascomycota</taxon>
        <taxon>Pezizomycotina</taxon>
        <taxon>Dothideomycetes</taxon>
        <taxon>Dothideomycetidae</taxon>
        <taxon>Mycosphaerellales</taxon>
        <taxon>Mycosphaerellaceae</taxon>
        <taxon>Fulvia</taxon>
    </lineage>
</organism>
<reference evidence="2" key="2">
    <citation type="journal article" date="2022" name="Microb. Genom.">
        <title>A chromosome-scale genome assembly of the tomato pathogen Cladosporium fulvum reveals a compartmentalized genome architecture and the presence of a dispensable chromosome.</title>
        <authorList>
            <person name="Zaccaron A.Z."/>
            <person name="Chen L.H."/>
            <person name="Samaras A."/>
            <person name="Stergiopoulos I."/>
        </authorList>
    </citation>
    <scope>NUCLEOTIDE SEQUENCE</scope>
    <source>
        <strain evidence="2">Race5_Kim</strain>
    </source>
</reference>
<dbReference type="AlphaFoldDB" id="A0A9Q8LE24"/>
<evidence type="ECO:0000313" key="3">
    <source>
        <dbReference type="Proteomes" id="UP000756132"/>
    </source>
</evidence>
<dbReference type="SUPFAM" id="SSF54236">
    <property type="entry name" value="Ubiquitin-like"/>
    <property type="match status" value="1"/>
</dbReference>